<proteinExistence type="predicted"/>
<dbReference type="Proteomes" id="UP001218231">
    <property type="component" value="Chromosome"/>
</dbReference>
<reference evidence="1 2" key="1">
    <citation type="submission" date="2023-02" db="EMBL/GenBank/DDBJ databases">
        <title>Genome sequence of Novosphingobium humi KACC 19094.</title>
        <authorList>
            <person name="Kim S."/>
            <person name="Heo J."/>
            <person name="Kwon S.-W."/>
        </authorList>
    </citation>
    <scope>NUCLEOTIDE SEQUENCE [LARGE SCALE GENOMIC DNA]</scope>
    <source>
        <strain evidence="1 2">KACC 19094</strain>
    </source>
</reference>
<evidence type="ECO:0000313" key="1">
    <source>
        <dbReference type="EMBL" id="WCT78284.1"/>
    </source>
</evidence>
<dbReference type="EMBL" id="CP117417">
    <property type="protein sequence ID" value="WCT78284.1"/>
    <property type="molecule type" value="Genomic_DNA"/>
</dbReference>
<keyword evidence="2" id="KW-1185">Reference proteome</keyword>
<name>A0ABY7U1S7_9SPHN</name>
<gene>
    <name evidence="1" type="ORF">PQ457_04735</name>
</gene>
<dbReference type="RefSeq" id="WP_273618614.1">
    <property type="nucleotide sequence ID" value="NZ_CP103868.1"/>
</dbReference>
<accession>A0ABY7U1S7</accession>
<organism evidence="1 2">
    <name type="scientific">Novosphingobium humi</name>
    <dbReference type="NCBI Taxonomy" id="2282397"/>
    <lineage>
        <taxon>Bacteria</taxon>
        <taxon>Pseudomonadati</taxon>
        <taxon>Pseudomonadota</taxon>
        <taxon>Alphaproteobacteria</taxon>
        <taxon>Sphingomonadales</taxon>
        <taxon>Sphingomonadaceae</taxon>
        <taxon>Novosphingobium</taxon>
    </lineage>
</organism>
<dbReference type="Gene3D" id="3.40.720.10">
    <property type="entry name" value="Alkaline Phosphatase, subunit A"/>
    <property type="match status" value="1"/>
</dbReference>
<protein>
    <submittedName>
        <fullName evidence="1">Uncharacterized protein</fullName>
    </submittedName>
</protein>
<dbReference type="InterPro" id="IPR017850">
    <property type="entry name" value="Alkaline_phosphatase_core_sf"/>
</dbReference>
<evidence type="ECO:0000313" key="2">
    <source>
        <dbReference type="Proteomes" id="UP001218231"/>
    </source>
</evidence>
<dbReference type="SUPFAM" id="SSF53649">
    <property type="entry name" value="Alkaline phosphatase-like"/>
    <property type="match status" value="1"/>
</dbReference>
<sequence length="77" mass="8494">MSAWPVTISAFPLNIQGFASLLKASGYRAALMGKRRLGSLPEFGLLKSGYNEFCGFRGGVPDYFSHKGFMQICRDKV</sequence>